<dbReference type="PANTHER" id="PTHR42878:SF7">
    <property type="entry name" value="SENSOR HISTIDINE KINASE GLRK"/>
    <property type="match status" value="1"/>
</dbReference>
<dbReference type="Pfam" id="PF02518">
    <property type="entry name" value="HATPase_c"/>
    <property type="match status" value="1"/>
</dbReference>
<dbReference type="InterPro" id="IPR000014">
    <property type="entry name" value="PAS"/>
</dbReference>
<dbReference type="RefSeq" id="WP_232400142.1">
    <property type="nucleotide sequence ID" value="NZ_CP102173.1"/>
</dbReference>
<dbReference type="InterPro" id="IPR050351">
    <property type="entry name" value="BphY/WalK/GraS-like"/>
</dbReference>
<feature type="transmembrane region" description="Helical" evidence="16">
    <location>
        <begin position="30"/>
        <end position="49"/>
    </location>
</feature>
<accession>A0ABY5M6A8</accession>
<dbReference type="CDD" id="cd00082">
    <property type="entry name" value="HisKA"/>
    <property type="match status" value="1"/>
</dbReference>
<keyword evidence="10" id="KW-0067">ATP-binding</keyword>
<evidence type="ECO:0000256" key="9">
    <source>
        <dbReference type="ARBA" id="ARBA00022777"/>
    </source>
</evidence>
<feature type="transmembrane region" description="Helical" evidence="16">
    <location>
        <begin position="111"/>
        <end position="144"/>
    </location>
</feature>
<name>A0ABY5M6A8_9ACTN</name>
<keyword evidence="9 19" id="KW-0418">Kinase</keyword>
<comment type="subcellular location">
    <subcellularLocation>
        <location evidence="3">Cell membrane</location>
    </subcellularLocation>
    <subcellularLocation>
        <location evidence="2">Membrane</location>
        <topology evidence="2">Multi-pass membrane protein</topology>
    </subcellularLocation>
</comment>
<evidence type="ECO:0000256" key="14">
    <source>
        <dbReference type="ARBA" id="ARBA00039401"/>
    </source>
</evidence>
<dbReference type="PROSITE" id="PS50112">
    <property type="entry name" value="PAS"/>
    <property type="match status" value="1"/>
</dbReference>
<keyword evidence="12" id="KW-0902">Two-component regulatory system</keyword>
<dbReference type="InterPro" id="IPR005467">
    <property type="entry name" value="His_kinase_dom"/>
</dbReference>
<evidence type="ECO:0000256" key="15">
    <source>
        <dbReference type="SAM" id="MobiDB-lite"/>
    </source>
</evidence>
<keyword evidence="7 16" id="KW-0812">Transmembrane</keyword>
<sequence>MPTVGGTRVRELTRRVADAWPTPDASGWRHLPFTLLVVLVALIVSKIPLPTRAPLVVAAVAVSLTVQALASLARPARWSREWMLLLPLGQILAVSLLDLGSGDRTGSVAVLLFVPGIALALVPGLLPLLAGLLTVTLACFAPVFLAEDRFYPVLHGVVTALMICALMVHSHAMISTVRRHERSLAAAEDLMRSIMSAASEQAIIATDATGRLVAASSGAERLFEAPADRLVGTELTRLMGEDGASLAGLVGAAADGGSHVSQWRRSIGGSARVVEYVVTPRPGNASEPASEPGSGPGPAPPEGYLVVATDVTAREEEEERQEQFIGLVTHELRTPLVSILGYVDLLRLEPAALTTEQREYVEVLARNARRLRGLVDDLLLSARLAAGERMAHEEVDAVEVVRAALASVRPIADAADVALELSGDDRVPLVSDPQRLGQVVDNLLTNAVKFSHAGGQVRVEVVAEPAPDGGRGARIRVADDGAGIEPDELRRITEPFYRSRESRRRRIAGVGLGLTLVQALVSEHRGTLTIDSEPGRGTEVVVRLPDAAARADHEG</sequence>
<dbReference type="Gene3D" id="3.30.565.10">
    <property type="entry name" value="Histidine kinase-like ATPase, C-terminal domain"/>
    <property type="match status" value="1"/>
</dbReference>
<dbReference type="PANTHER" id="PTHR42878">
    <property type="entry name" value="TWO-COMPONENT HISTIDINE KINASE"/>
    <property type="match status" value="1"/>
</dbReference>
<evidence type="ECO:0000256" key="13">
    <source>
        <dbReference type="ARBA" id="ARBA00023136"/>
    </source>
</evidence>
<evidence type="ECO:0000259" key="18">
    <source>
        <dbReference type="PROSITE" id="PS50112"/>
    </source>
</evidence>
<keyword evidence="8" id="KW-0547">Nucleotide-binding</keyword>
<feature type="domain" description="Histidine kinase" evidence="17">
    <location>
        <begin position="327"/>
        <end position="548"/>
    </location>
</feature>
<dbReference type="Pfam" id="PF00512">
    <property type="entry name" value="HisKA"/>
    <property type="match status" value="1"/>
</dbReference>
<dbReference type="SMART" id="SM00387">
    <property type="entry name" value="HATPase_c"/>
    <property type="match status" value="1"/>
</dbReference>
<dbReference type="SUPFAM" id="SSF47384">
    <property type="entry name" value="Homodimeric domain of signal transducing histidine kinase"/>
    <property type="match status" value="1"/>
</dbReference>
<dbReference type="PROSITE" id="PS50109">
    <property type="entry name" value="HIS_KIN"/>
    <property type="match status" value="1"/>
</dbReference>
<keyword evidence="13 16" id="KW-0472">Membrane</keyword>
<feature type="region of interest" description="Disordered" evidence="15">
    <location>
        <begin position="281"/>
        <end position="302"/>
    </location>
</feature>
<keyword evidence="20" id="KW-1185">Reference proteome</keyword>
<feature type="transmembrane region" description="Helical" evidence="16">
    <location>
        <begin position="56"/>
        <end position="76"/>
    </location>
</feature>
<protein>
    <recommendedName>
        <fullName evidence="14">Sensor-like histidine kinase SenX3</fullName>
        <ecNumber evidence="4">2.7.13.3</ecNumber>
    </recommendedName>
</protein>
<evidence type="ECO:0000256" key="5">
    <source>
        <dbReference type="ARBA" id="ARBA00022553"/>
    </source>
</evidence>
<dbReference type="InterPro" id="IPR036097">
    <property type="entry name" value="HisK_dim/P_sf"/>
</dbReference>
<dbReference type="Proteomes" id="UP001316184">
    <property type="component" value="Chromosome"/>
</dbReference>
<evidence type="ECO:0000256" key="11">
    <source>
        <dbReference type="ARBA" id="ARBA00022989"/>
    </source>
</evidence>
<dbReference type="Gene3D" id="3.30.450.20">
    <property type="entry name" value="PAS domain"/>
    <property type="match status" value="1"/>
</dbReference>
<dbReference type="CDD" id="cd00075">
    <property type="entry name" value="HATPase"/>
    <property type="match status" value="1"/>
</dbReference>
<gene>
    <name evidence="19" type="ORF">NQV15_12155</name>
</gene>
<evidence type="ECO:0000256" key="4">
    <source>
        <dbReference type="ARBA" id="ARBA00012438"/>
    </source>
</evidence>
<evidence type="ECO:0000256" key="7">
    <source>
        <dbReference type="ARBA" id="ARBA00022692"/>
    </source>
</evidence>
<dbReference type="InterPro" id="IPR004358">
    <property type="entry name" value="Sig_transdc_His_kin-like_C"/>
</dbReference>
<dbReference type="SMART" id="SM00388">
    <property type="entry name" value="HisKA"/>
    <property type="match status" value="1"/>
</dbReference>
<dbReference type="InterPro" id="IPR035965">
    <property type="entry name" value="PAS-like_dom_sf"/>
</dbReference>
<keyword evidence="5" id="KW-0597">Phosphoprotein</keyword>
<reference evidence="19 20" key="1">
    <citation type="submission" date="2022-08" db="EMBL/GenBank/DDBJ databases">
        <title>novel species in genus Aeromicrobium.</title>
        <authorList>
            <person name="Ye L."/>
        </authorList>
    </citation>
    <scope>NUCLEOTIDE SEQUENCE [LARGE SCALE GENOMIC DNA]</scope>
    <source>
        <strain evidence="20">zg-Y1379</strain>
    </source>
</reference>
<dbReference type="EC" id="2.7.13.3" evidence="4"/>
<evidence type="ECO:0000256" key="10">
    <source>
        <dbReference type="ARBA" id="ARBA00022840"/>
    </source>
</evidence>
<dbReference type="PRINTS" id="PR00344">
    <property type="entry name" value="BCTRLSENSOR"/>
</dbReference>
<evidence type="ECO:0000256" key="16">
    <source>
        <dbReference type="SAM" id="Phobius"/>
    </source>
</evidence>
<dbReference type="InterPro" id="IPR003661">
    <property type="entry name" value="HisK_dim/P_dom"/>
</dbReference>
<dbReference type="SUPFAM" id="SSF55785">
    <property type="entry name" value="PYP-like sensor domain (PAS domain)"/>
    <property type="match status" value="1"/>
</dbReference>
<dbReference type="InterPro" id="IPR036890">
    <property type="entry name" value="HATPase_C_sf"/>
</dbReference>
<evidence type="ECO:0000256" key="12">
    <source>
        <dbReference type="ARBA" id="ARBA00023012"/>
    </source>
</evidence>
<evidence type="ECO:0000313" key="19">
    <source>
        <dbReference type="EMBL" id="UUP12606.1"/>
    </source>
</evidence>
<evidence type="ECO:0000256" key="3">
    <source>
        <dbReference type="ARBA" id="ARBA00004236"/>
    </source>
</evidence>
<evidence type="ECO:0000313" key="20">
    <source>
        <dbReference type="Proteomes" id="UP001316184"/>
    </source>
</evidence>
<keyword evidence="6" id="KW-0808">Transferase</keyword>
<evidence type="ECO:0000256" key="1">
    <source>
        <dbReference type="ARBA" id="ARBA00000085"/>
    </source>
</evidence>
<dbReference type="SUPFAM" id="SSF55874">
    <property type="entry name" value="ATPase domain of HSP90 chaperone/DNA topoisomerase II/histidine kinase"/>
    <property type="match status" value="1"/>
</dbReference>
<dbReference type="Pfam" id="PF08448">
    <property type="entry name" value="PAS_4"/>
    <property type="match status" value="1"/>
</dbReference>
<dbReference type="InterPro" id="IPR013656">
    <property type="entry name" value="PAS_4"/>
</dbReference>
<feature type="transmembrane region" description="Helical" evidence="16">
    <location>
        <begin position="150"/>
        <end position="169"/>
    </location>
</feature>
<evidence type="ECO:0000256" key="2">
    <source>
        <dbReference type="ARBA" id="ARBA00004141"/>
    </source>
</evidence>
<comment type="catalytic activity">
    <reaction evidence="1">
        <text>ATP + protein L-histidine = ADP + protein N-phospho-L-histidine.</text>
        <dbReference type="EC" id="2.7.13.3"/>
    </reaction>
</comment>
<dbReference type="Gene3D" id="1.10.287.130">
    <property type="match status" value="1"/>
</dbReference>
<evidence type="ECO:0000256" key="6">
    <source>
        <dbReference type="ARBA" id="ARBA00022679"/>
    </source>
</evidence>
<evidence type="ECO:0000259" key="17">
    <source>
        <dbReference type="PROSITE" id="PS50109"/>
    </source>
</evidence>
<feature type="domain" description="PAS" evidence="18">
    <location>
        <begin position="187"/>
        <end position="257"/>
    </location>
</feature>
<evidence type="ECO:0000256" key="8">
    <source>
        <dbReference type="ARBA" id="ARBA00022741"/>
    </source>
</evidence>
<organism evidence="19 20">
    <name type="scientific">Aeromicrobium wangtongii</name>
    <dbReference type="NCBI Taxonomy" id="2969247"/>
    <lineage>
        <taxon>Bacteria</taxon>
        <taxon>Bacillati</taxon>
        <taxon>Actinomycetota</taxon>
        <taxon>Actinomycetes</taxon>
        <taxon>Propionibacteriales</taxon>
        <taxon>Nocardioidaceae</taxon>
        <taxon>Aeromicrobium</taxon>
    </lineage>
</organism>
<proteinExistence type="predicted"/>
<dbReference type="InterPro" id="IPR003594">
    <property type="entry name" value="HATPase_dom"/>
</dbReference>
<dbReference type="EMBL" id="CP102173">
    <property type="protein sequence ID" value="UUP12606.1"/>
    <property type="molecule type" value="Genomic_DNA"/>
</dbReference>
<keyword evidence="11 16" id="KW-1133">Transmembrane helix</keyword>
<dbReference type="GO" id="GO:0016301">
    <property type="term" value="F:kinase activity"/>
    <property type="evidence" value="ECO:0007669"/>
    <property type="project" value="UniProtKB-KW"/>
</dbReference>